<dbReference type="RefSeq" id="WP_073459072.1">
    <property type="nucleotide sequence ID" value="NZ_CALGVN010000037.1"/>
</dbReference>
<dbReference type="InterPro" id="IPR024311">
    <property type="entry name" value="Lipocalin-like"/>
</dbReference>
<keyword evidence="4" id="KW-1185">Reference proteome</keyword>
<dbReference type="Proteomes" id="UP000184363">
    <property type="component" value="Unassembled WGS sequence"/>
</dbReference>
<feature type="domain" description="Lipocalin-like" evidence="2">
    <location>
        <begin position="13"/>
        <end position="151"/>
    </location>
</feature>
<protein>
    <submittedName>
        <fullName evidence="3">Lipocalin-like domain-containing protein</fullName>
    </submittedName>
</protein>
<organism evidence="3 4">
    <name type="scientific">Pseudonocardia thermophila</name>
    <dbReference type="NCBI Taxonomy" id="1848"/>
    <lineage>
        <taxon>Bacteria</taxon>
        <taxon>Bacillati</taxon>
        <taxon>Actinomycetota</taxon>
        <taxon>Actinomycetes</taxon>
        <taxon>Pseudonocardiales</taxon>
        <taxon>Pseudonocardiaceae</taxon>
        <taxon>Pseudonocardia</taxon>
    </lineage>
</organism>
<dbReference type="AlphaFoldDB" id="A0A1M6Y0F7"/>
<evidence type="ECO:0000256" key="1">
    <source>
        <dbReference type="SAM" id="MobiDB-lite"/>
    </source>
</evidence>
<feature type="compositionally biased region" description="Pro residues" evidence="1">
    <location>
        <begin position="136"/>
        <end position="145"/>
    </location>
</feature>
<proteinExistence type="predicted"/>
<dbReference type="OrthoDB" id="118834at2"/>
<dbReference type="EMBL" id="FRAP01000018">
    <property type="protein sequence ID" value="SHL11684.1"/>
    <property type="molecule type" value="Genomic_DNA"/>
</dbReference>
<accession>A0A1M6Y0F7</accession>
<evidence type="ECO:0000313" key="3">
    <source>
        <dbReference type="EMBL" id="SHL11684.1"/>
    </source>
</evidence>
<sequence>MSPRTTSLPEGLVGAWALVGYEVPEAPPQRRYPLGQRPLGQLVYTADGYMAVHYMAGDRPPLAAPNWRIASDAERLAAVATYGGYSGRYEWLPGNGAAGDRVAHHVDASIYPNWIGTTLVRNVHLDGADLVITADPPAPGQPPVPVLRWRRRP</sequence>
<evidence type="ECO:0000313" key="4">
    <source>
        <dbReference type="Proteomes" id="UP000184363"/>
    </source>
</evidence>
<evidence type="ECO:0000259" key="2">
    <source>
        <dbReference type="Pfam" id="PF13924"/>
    </source>
</evidence>
<name>A0A1M6Y0F7_PSETH</name>
<dbReference type="Pfam" id="PF13924">
    <property type="entry name" value="Lipocalin_5"/>
    <property type="match status" value="1"/>
</dbReference>
<gene>
    <name evidence="3" type="ORF">SAMN05443637_118114</name>
</gene>
<reference evidence="3 4" key="1">
    <citation type="submission" date="2016-11" db="EMBL/GenBank/DDBJ databases">
        <authorList>
            <person name="Jaros S."/>
            <person name="Januszkiewicz K."/>
            <person name="Wedrychowicz H."/>
        </authorList>
    </citation>
    <scope>NUCLEOTIDE SEQUENCE [LARGE SCALE GENOMIC DNA]</scope>
    <source>
        <strain evidence="3 4">DSM 43832</strain>
    </source>
</reference>
<dbReference type="STRING" id="1848.SAMN05443637_118114"/>
<feature type="region of interest" description="Disordered" evidence="1">
    <location>
        <begin position="134"/>
        <end position="153"/>
    </location>
</feature>